<gene>
    <name evidence="3" type="ORF">L596_025437</name>
</gene>
<dbReference type="AlphaFoldDB" id="A0A4U5M7R7"/>
<comment type="caution">
    <text evidence="3">The sequence shown here is derived from an EMBL/GenBank/DDBJ whole genome shotgun (WGS) entry which is preliminary data.</text>
</comment>
<protein>
    <submittedName>
        <fullName evidence="3">Uncharacterized protein</fullName>
    </submittedName>
</protein>
<keyword evidence="2" id="KW-1133">Transmembrane helix</keyword>
<evidence type="ECO:0000256" key="2">
    <source>
        <dbReference type="SAM" id="Phobius"/>
    </source>
</evidence>
<feature type="transmembrane region" description="Helical" evidence="2">
    <location>
        <begin position="36"/>
        <end position="54"/>
    </location>
</feature>
<dbReference type="Proteomes" id="UP000298663">
    <property type="component" value="Unassembled WGS sequence"/>
</dbReference>
<organism evidence="3 4">
    <name type="scientific">Steinernema carpocapsae</name>
    <name type="common">Entomopathogenic nematode</name>
    <dbReference type="NCBI Taxonomy" id="34508"/>
    <lineage>
        <taxon>Eukaryota</taxon>
        <taxon>Metazoa</taxon>
        <taxon>Ecdysozoa</taxon>
        <taxon>Nematoda</taxon>
        <taxon>Chromadorea</taxon>
        <taxon>Rhabditida</taxon>
        <taxon>Tylenchina</taxon>
        <taxon>Panagrolaimomorpha</taxon>
        <taxon>Strongyloidoidea</taxon>
        <taxon>Steinernematidae</taxon>
        <taxon>Steinernema</taxon>
    </lineage>
</organism>
<keyword evidence="2" id="KW-0812">Transmembrane</keyword>
<reference evidence="3 4" key="1">
    <citation type="journal article" date="2015" name="Genome Biol.">
        <title>Comparative genomics of Steinernema reveals deeply conserved gene regulatory networks.</title>
        <authorList>
            <person name="Dillman A.R."/>
            <person name="Macchietto M."/>
            <person name="Porter C.F."/>
            <person name="Rogers A."/>
            <person name="Williams B."/>
            <person name="Antoshechkin I."/>
            <person name="Lee M.M."/>
            <person name="Goodwin Z."/>
            <person name="Lu X."/>
            <person name="Lewis E.E."/>
            <person name="Goodrich-Blair H."/>
            <person name="Stock S.P."/>
            <person name="Adams B.J."/>
            <person name="Sternberg P.W."/>
            <person name="Mortazavi A."/>
        </authorList>
    </citation>
    <scope>NUCLEOTIDE SEQUENCE [LARGE SCALE GENOMIC DNA]</scope>
    <source>
        <strain evidence="3 4">ALL</strain>
    </source>
</reference>
<keyword evidence="2" id="KW-0472">Membrane</keyword>
<name>A0A4U5M7R7_STECR</name>
<keyword evidence="4" id="KW-1185">Reference proteome</keyword>
<evidence type="ECO:0000256" key="1">
    <source>
        <dbReference type="SAM" id="MobiDB-lite"/>
    </source>
</evidence>
<sequence>MMAKMALRLIIQASLFCAIIALQVYKHPPERLSYYRSARLLFSCLRLATFFLRARKRTTKISTWPTPTTRVLPSSKSKELRLPR</sequence>
<accession>A0A4U5M7R7</accession>
<evidence type="ECO:0000313" key="4">
    <source>
        <dbReference type="Proteomes" id="UP000298663"/>
    </source>
</evidence>
<reference evidence="3 4" key="2">
    <citation type="journal article" date="2019" name="G3 (Bethesda)">
        <title>Hybrid Assembly of the Genome of the Entomopathogenic Nematode Steinernema carpocapsae Identifies the X-Chromosome.</title>
        <authorList>
            <person name="Serra L."/>
            <person name="Macchietto M."/>
            <person name="Macias-Munoz A."/>
            <person name="McGill C.J."/>
            <person name="Rodriguez I.M."/>
            <person name="Rodriguez B."/>
            <person name="Murad R."/>
            <person name="Mortazavi A."/>
        </authorList>
    </citation>
    <scope>NUCLEOTIDE SEQUENCE [LARGE SCALE GENOMIC DNA]</scope>
    <source>
        <strain evidence="3 4">ALL</strain>
    </source>
</reference>
<feature type="region of interest" description="Disordered" evidence="1">
    <location>
        <begin position="65"/>
        <end position="84"/>
    </location>
</feature>
<evidence type="ECO:0000313" key="3">
    <source>
        <dbReference type="EMBL" id="TKR64971.1"/>
    </source>
</evidence>
<dbReference type="EMBL" id="AZBU02000009">
    <property type="protein sequence ID" value="TKR64971.1"/>
    <property type="molecule type" value="Genomic_DNA"/>
</dbReference>
<proteinExistence type="predicted"/>